<dbReference type="RefSeq" id="WP_027243202.1">
    <property type="nucleotide sequence ID" value="NZ_CP012511.1"/>
</dbReference>
<protein>
    <submittedName>
        <fullName evidence="1">Uncharacterized protein</fullName>
    </submittedName>
</protein>
<organism evidence="1 2">
    <name type="scientific">Piscirickettsia salmonis</name>
    <dbReference type="NCBI Taxonomy" id="1238"/>
    <lineage>
        <taxon>Bacteria</taxon>
        <taxon>Pseudomonadati</taxon>
        <taxon>Pseudomonadota</taxon>
        <taxon>Gammaproteobacteria</taxon>
        <taxon>Thiotrichales</taxon>
        <taxon>Piscirickettsiaceae</taxon>
        <taxon>Piscirickettsia</taxon>
    </lineage>
</organism>
<evidence type="ECO:0000313" key="1">
    <source>
        <dbReference type="EMBL" id="ALB24515.1"/>
    </source>
</evidence>
<sequence>MPITKSIAMDSGVVVPSYSDDVLVTGATSRATYGSALGGCAAIVAQSEQGYGLFHASGSFAGSEQFSRWLSNLLKKLGDKIEFTIIDVQNASYSYVLSLTGRCEKFGFDMEKISISLNEKVKTQPIAVDRDGISSTDEGLLLKVSRMPVKELILPRKSKNIDLIIKITQRIQVAINELSDKIENKRGCFADTNGRINSLGQLKSLQRHLYQFIADNEDSENLLSKAFIEKTNLCISEYFDEKIERKTTETVGSLFEDLKRDITAILSDTLSERQSSQEESLQHPPNLFQREFVQPLILEEHDSVQESLNEL</sequence>
<keyword evidence="1" id="KW-0614">Plasmid</keyword>
<name>A0AAC8VL51_PISSA</name>
<gene>
    <name evidence="1" type="ORF">KU39_3p53</name>
</gene>
<dbReference type="AlphaFoldDB" id="A0AAC8VL51"/>
<dbReference type="Proteomes" id="UP000029558">
    <property type="component" value="Plasmid pPSB1-3"/>
</dbReference>
<geneLocation type="plasmid" evidence="1 2">
    <name>pPSB1-3</name>
</geneLocation>
<accession>A0AAC8VL51</accession>
<proteinExistence type="predicted"/>
<dbReference type="EMBL" id="CP012511">
    <property type="protein sequence ID" value="ALB24515.1"/>
    <property type="molecule type" value="Genomic_DNA"/>
</dbReference>
<evidence type="ECO:0000313" key="2">
    <source>
        <dbReference type="Proteomes" id="UP000029558"/>
    </source>
</evidence>
<reference evidence="1 2" key="1">
    <citation type="journal article" date="2014" name="Genome Announc.">
        <title>Comparative Genome Analysis of Two Isolates of the Fish Pathogen Piscirickettsia salmonis from Different Hosts Reveals Major Differences in Virulence-Associated Secretion Systems.</title>
        <authorList>
            <person name="Bohle H."/>
            <person name="Henriquez P."/>
            <person name="Grothusen H."/>
            <person name="Navas E."/>
            <person name="Sandoval A."/>
            <person name="Bustamante F."/>
            <person name="Bustos P."/>
            <person name="Mancilla M."/>
        </authorList>
    </citation>
    <scope>NUCLEOTIDE SEQUENCE [LARGE SCALE GENOMIC DNA]</scope>
    <source>
        <strain evidence="2">B1-32597</strain>
    </source>
</reference>